<dbReference type="AlphaFoldDB" id="L8JNI3"/>
<comment type="caution">
    <text evidence="1">The sequence shown here is derived from an EMBL/GenBank/DDBJ whole genome shotgun (WGS) entry which is preliminary data.</text>
</comment>
<evidence type="ECO:0000313" key="1">
    <source>
        <dbReference type="EMBL" id="ELR70516.1"/>
    </source>
</evidence>
<keyword evidence="2" id="KW-1185">Reference proteome</keyword>
<dbReference type="Proteomes" id="UP000011135">
    <property type="component" value="Unassembled WGS sequence"/>
</dbReference>
<proteinExistence type="predicted"/>
<accession>L8JNI3</accession>
<sequence length="39" mass="4536">MTNPKPEVDKFVGIWSKDEAEEIKKVIAEGCEQINEEDW</sequence>
<name>L8JNI3_9BACT</name>
<dbReference type="EMBL" id="AMZN01000052">
    <property type="protein sequence ID" value="ELR70516.1"/>
    <property type="molecule type" value="Genomic_DNA"/>
</dbReference>
<protein>
    <submittedName>
        <fullName evidence="1">Uncharacterized protein</fullName>
    </submittedName>
</protein>
<reference evidence="1 2" key="1">
    <citation type="submission" date="2012-12" db="EMBL/GenBank/DDBJ databases">
        <title>Genome assembly of Fulvivirga imtechensis AK7.</title>
        <authorList>
            <person name="Nupur N."/>
            <person name="Khatri I."/>
            <person name="Kumar R."/>
            <person name="Subramanian S."/>
            <person name="Pinnaka A."/>
        </authorList>
    </citation>
    <scope>NUCLEOTIDE SEQUENCE [LARGE SCALE GENOMIC DNA]</scope>
    <source>
        <strain evidence="1 2">AK7</strain>
    </source>
</reference>
<dbReference type="STRING" id="1237149.C900_03675"/>
<gene>
    <name evidence="1" type="ORF">C900_03675</name>
</gene>
<organism evidence="1 2">
    <name type="scientific">Fulvivirga imtechensis AK7</name>
    <dbReference type="NCBI Taxonomy" id="1237149"/>
    <lineage>
        <taxon>Bacteria</taxon>
        <taxon>Pseudomonadati</taxon>
        <taxon>Bacteroidota</taxon>
        <taxon>Cytophagia</taxon>
        <taxon>Cytophagales</taxon>
        <taxon>Fulvivirgaceae</taxon>
        <taxon>Fulvivirga</taxon>
    </lineage>
</organism>
<evidence type="ECO:0000313" key="2">
    <source>
        <dbReference type="Proteomes" id="UP000011135"/>
    </source>
</evidence>